<gene>
    <name evidence="2" type="ordered locus">COPRO5265_0608</name>
</gene>
<dbReference type="KEGG" id="cpo:COPRO5265_0608"/>
<evidence type="ECO:0000259" key="1">
    <source>
        <dbReference type="SMART" id="SM00933"/>
    </source>
</evidence>
<reference evidence="2 3" key="2">
    <citation type="journal article" date="2014" name="Genome Announc.">
        <title>Complete Genome Sequence of Coprothermobacter proteolyticus DSM 5265.</title>
        <authorList>
            <person name="Alexiev A."/>
            <person name="Coil D.A."/>
            <person name="Badger J.H."/>
            <person name="Enticknap J."/>
            <person name="Ward N."/>
            <person name="Robb F.T."/>
            <person name="Eisen J.A."/>
        </authorList>
    </citation>
    <scope>NUCLEOTIDE SEQUENCE [LARGE SCALE GENOMIC DNA]</scope>
    <source>
        <strain evidence="3">ATCC 35245 / DSM 5265 / OCM 4 / BT</strain>
    </source>
</reference>
<dbReference type="SMART" id="SM00933">
    <property type="entry name" value="NurA"/>
    <property type="match status" value="1"/>
</dbReference>
<dbReference type="eggNOG" id="ENOG502Z7T4">
    <property type="taxonomic scope" value="Bacteria"/>
</dbReference>
<evidence type="ECO:0000313" key="2">
    <source>
        <dbReference type="EMBL" id="ACI18034.1"/>
    </source>
</evidence>
<sequence>MLALVDEPFDFQTGFTELPMGLVEDLLSQSSKLAEHVRKQIQEMQQVKKEVREQLKREGVLRRDGDFGYYDVPTSCGVDGAYATERLLALDFGVAAAVAVEGIIPPSARSYWSDPQHKAHADAYAHSDDTPVILRALMMEFELELAEQAPHDVVFLDGSMATPIILMDQAINRLIEQTKQGTYHALAVKVLEGFPTYLRDYLSISSGKRSDKIWVASPKYSSNREFGKVLQWRIPLDDRAVFTYVLEAGEFAGPVQVQRPARMWHLSPPDENDEVTKQQIEKLINQLTSLQVLYYRPTAMVPAMRLEVPAPVATNDTRLAMLLQAVKHQCMTPGVMEPFPLYMADRMVKHIGAAMPALRQNATTALTEDGIEAFDMDNVFFSLHGYRSESGGY</sequence>
<proteinExistence type="predicted"/>
<name>B5Y866_COPPD</name>
<dbReference type="AlphaFoldDB" id="B5Y866"/>
<accession>B5Y866</accession>
<dbReference type="STRING" id="309798.COPRO5265_0608"/>
<dbReference type="EMBL" id="CP001145">
    <property type="protein sequence ID" value="ACI18034.1"/>
    <property type="molecule type" value="Genomic_DNA"/>
</dbReference>
<keyword evidence="3" id="KW-1185">Reference proteome</keyword>
<evidence type="ECO:0000313" key="3">
    <source>
        <dbReference type="Proteomes" id="UP000001732"/>
    </source>
</evidence>
<protein>
    <recommendedName>
        <fullName evidence="1">NurA domain-containing protein</fullName>
    </recommendedName>
</protein>
<dbReference type="InterPro" id="IPR018977">
    <property type="entry name" value="NurA_domain"/>
</dbReference>
<feature type="domain" description="NurA" evidence="1">
    <location>
        <begin position="73"/>
        <end position="350"/>
    </location>
</feature>
<reference evidence="3" key="1">
    <citation type="submission" date="2008-08" db="EMBL/GenBank/DDBJ databases">
        <title>The complete genome sequence of Coprothermobacter proteolyticus strain ATCC 5245 / DSM 5265 / BT.</title>
        <authorList>
            <person name="Dodson R.J."/>
            <person name="Durkin A.S."/>
            <person name="Wu M."/>
            <person name="Eisen J."/>
            <person name="Sutton G."/>
        </authorList>
    </citation>
    <scope>NUCLEOTIDE SEQUENCE [LARGE SCALE GENOMIC DNA]</scope>
    <source>
        <strain evidence="3">ATCC 35245 / DSM 5265 / OCM 4 / BT</strain>
    </source>
</reference>
<organism evidence="2 3">
    <name type="scientific">Coprothermobacter proteolyticus (strain ATCC 35245 / DSM 5265 / OCM 4 / BT)</name>
    <dbReference type="NCBI Taxonomy" id="309798"/>
    <lineage>
        <taxon>Bacteria</taxon>
        <taxon>Pseudomonadati</taxon>
        <taxon>Coprothermobacterota</taxon>
        <taxon>Coprothermobacteria</taxon>
        <taxon>Coprothermobacterales</taxon>
        <taxon>Coprothermobacteraceae</taxon>
        <taxon>Coprothermobacter</taxon>
    </lineage>
</organism>
<dbReference type="Proteomes" id="UP000001732">
    <property type="component" value="Chromosome"/>
</dbReference>